<protein>
    <recommendedName>
        <fullName evidence="1">Serine aminopeptidase S33 domain-containing protein</fullName>
    </recommendedName>
</protein>
<dbReference type="InterPro" id="IPR022742">
    <property type="entry name" value="Hydrolase_4"/>
</dbReference>
<gene>
    <name evidence="2" type="ORF">KP509_18G043200</name>
</gene>
<dbReference type="OMA" id="DSACVED"/>
<accession>A0A8T2SR63</accession>
<dbReference type="Pfam" id="PF12146">
    <property type="entry name" value="Hydrolase_4"/>
    <property type="match status" value="1"/>
</dbReference>
<dbReference type="Proteomes" id="UP000825935">
    <property type="component" value="Chromosome 18"/>
</dbReference>
<evidence type="ECO:0000259" key="1">
    <source>
        <dbReference type="Pfam" id="PF12146"/>
    </source>
</evidence>
<dbReference type="EMBL" id="CM035423">
    <property type="protein sequence ID" value="KAH7365732.1"/>
    <property type="molecule type" value="Genomic_DNA"/>
</dbReference>
<evidence type="ECO:0000313" key="3">
    <source>
        <dbReference type="Proteomes" id="UP000825935"/>
    </source>
</evidence>
<evidence type="ECO:0000313" key="2">
    <source>
        <dbReference type="EMBL" id="KAH7365732.1"/>
    </source>
</evidence>
<dbReference type="InterPro" id="IPR029058">
    <property type="entry name" value="AB_hydrolase_fold"/>
</dbReference>
<dbReference type="SUPFAM" id="SSF53474">
    <property type="entry name" value="alpha/beta-Hydrolases"/>
    <property type="match status" value="1"/>
</dbReference>
<dbReference type="OrthoDB" id="2498029at2759"/>
<dbReference type="PANTHER" id="PTHR11614">
    <property type="entry name" value="PHOSPHOLIPASE-RELATED"/>
    <property type="match status" value="1"/>
</dbReference>
<comment type="caution">
    <text evidence="2">The sequence shown here is derived from an EMBL/GenBank/DDBJ whole genome shotgun (WGS) entry which is preliminary data.</text>
</comment>
<reference evidence="2" key="1">
    <citation type="submission" date="2021-08" db="EMBL/GenBank/DDBJ databases">
        <title>WGS assembly of Ceratopteris richardii.</title>
        <authorList>
            <person name="Marchant D.B."/>
            <person name="Chen G."/>
            <person name="Jenkins J."/>
            <person name="Shu S."/>
            <person name="Leebens-Mack J."/>
            <person name="Grimwood J."/>
            <person name="Schmutz J."/>
            <person name="Soltis P."/>
            <person name="Soltis D."/>
            <person name="Chen Z.-H."/>
        </authorList>
    </citation>
    <scope>NUCLEOTIDE SEQUENCE</scope>
    <source>
        <strain evidence="2">Whitten #5841</strain>
        <tissue evidence="2">Leaf</tissue>
    </source>
</reference>
<dbReference type="AlphaFoldDB" id="A0A8T2SR63"/>
<organism evidence="2 3">
    <name type="scientific">Ceratopteris richardii</name>
    <name type="common">Triangle waterfern</name>
    <dbReference type="NCBI Taxonomy" id="49495"/>
    <lineage>
        <taxon>Eukaryota</taxon>
        <taxon>Viridiplantae</taxon>
        <taxon>Streptophyta</taxon>
        <taxon>Embryophyta</taxon>
        <taxon>Tracheophyta</taxon>
        <taxon>Polypodiopsida</taxon>
        <taxon>Polypodiidae</taxon>
        <taxon>Polypodiales</taxon>
        <taxon>Pteridineae</taxon>
        <taxon>Pteridaceae</taxon>
        <taxon>Parkerioideae</taxon>
        <taxon>Ceratopteris</taxon>
    </lineage>
</organism>
<keyword evidence="3" id="KW-1185">Reference proteome</keyword>
<sequence>MPSHPIEAANEDSIFGRLSADEFYAQHGVSHAEAWMTNSRGVRLFTQSWEPTQRSNRKGQILLLHGFTSNSSWAVQLTAIGLAAQGFSVRALDHEGHGRSEGLRAHLPDIHATAADCAQFAHDTRRETKHPGPFFYVAESLGGTLALMLHLRHSELHCDGIVFIGALCGISPSYMPPRPLRLLLGLAATLVPTLPIVPTKPIAELSFKEPWKLRLVKKDPFRINLRPRPATAHAMLQAIAEIEAKVGEVTVPFLVVHGEKDLICDPEGVKMLYQKAASKDKTLKIYEGMWHQLVGEPKENLDIVFSDICAWLDARAGA</sequence>
<dbReference type="Gene3D" id="3.40.50.1820">
    <property type="entry name" value="alpha/beta hydrolase"/>
    <property type="match status" value="1"/>
</dbReference>
<feature type="domain" description="Serine aminopeptidase S33" evidence="1">
    <location>
        <begin position="56"/>
        <end position="297"/>
    </location>
</feature>
<dbReference type="InterPro" id="IPR051044">
    <property type="entry name" value="MAG_DAG_Lipase"/>
</dbReference>
<name>A0A8T2SR63_CERRI</name>
<proteinExistence type="predicted"/>